<dbReference type="PANTHER" id="PTHR35841:SF1">
    <property type="entry name" value="PHOSPHONATES-BINDING PERIPLASMIC PROTEIN"/>
    <property type="match status" value="1"/>
</dbReference>
<evidence type="ECO:0000313" key="3">
    <source>
        <dbReference type="EMBL" id="BDS05693.1"/>
    </source>
</evidence>
<keyword evidence="2" id="KW-0732">Signal</keyword>
<name>A0AAT9FI70_9BACT</name>
<organism evidence="3">
    <name type="scientific">Oceaniferula spumae</name>
    <dbReference type="NCBI Taxonomy" id="2979115"/>
    <lineage>
        <taxon>Bacteria</taxon>
        <taxon>Pseudomonadati</taxon>
        <taxon>Verrucomicrobiota</taxon>
        <taxon>Verrucomicrobiia</taxon>
        <taxon>Verrucomicrobiales</taxon>
        <taxon>Verrucomicrobiaceae</taxon>
        <taxon>Oceaniferula</taxon>
    </lineage>
</organism>
<dbReference type="NCBIfam" id="TIGR04553">
    <property type="entry name" value="ABC_peri_selen"/>
    <property type="match status" value="1"/>
</dbReference>
<dbReference type="InterPro" id="IPR005770">
    <property type="entry name" value="PhnD"/>
</dbReference>
<dbReference type="NCBIfam" id="TIGR01098">
    <property type="entry name" value="3A0109s03R"/>
    <property type="match status" value="1"/>
</dbReference>
<dbReference type="PANTHER" id="PTHR35841">
    <property type="entry name" value="PHOSPHONATES-BINDING PERIPLASMIC PROTEIN"/>
    <property type="match status" value="1"/>
</dbReference>
<proteinExistence type="inferred from homology"/>
<gene>
    <name evidence="3" type="primary">phnD</name>
    <name evidence="3" type="ORF">NT6N_07330</name>
</gene>
<sequence>MKRERILKSAGLASIIVGAVAFSSCGKKEEANNNAGDASAKVLRFSAIPDQDTTAQSERYAPAAKWLSEQLGIQVEFVPSSDYDASVTKFENGDIQLAWFGGVSGVKARDAVEGSRALVSGEKDLEFKSYFVANSSTGLTKSADFPTAIKGKTFTFGSAGSTSGCIMPAHFIVQNTKTGPIEYFSKVGFSGAHDKTALQVQAGTFEVGALNFSTYDRMVKEGTIDPAKCPVIWETPTYADYNFTASGELDKTFGEGFTDKLQTLLINCEDPAVLKAFDRNKFVKVDNATFQGIADVMKSVKLK</sequence>
<comment type="similarity">
    <text evidence="1">Belongs to the phosphate/phosphite/phosphonate binding protein family.</text>
</comment>
<dbReference type="GO" id="GO:0055085">
    <property type="term" value="P:transmembrane transport"/>
    <property type="evidence" value="ECO:0007669"/>
    <property type="project" value="InterPro"/>
</dbReference>
<reference evidence="3" key="1">
    <citation type="submission" date="2024-07" db="EMBL/GenBank/DDBJ databases">
        <title>Complete genome sequence of Verrucomicrobiaceae bacterium NT6N.</title>
        <authorList>
            <person name="Huang C."/>
            <person name="Takami H."/>
            <person name="Hamasaki K."/>
        </authorList>
    </citation>
    <scope>NUCLEOTIDE SEQUENCE</scope>
    <source>
        <strain evidence="3">NT6N</strain>
    </source>
</reference>
<dbReference type="GO" id="GO:0043190">
    <property type="term" value="C:ATP-binding cassette (ABC) transporter complex"/>
    <property type="evidence" value="ECO:0007669"/>
    <property type="project" value="InterPro"/>
</dbReference>
<dbReference type="EMBL" id="AP026866">
    <property type="protein sequence ID" value="BDS05693.1"/>
    <property type="molecule type" value="Genomic_DNA"/>
</dbReference>
<dbReference type="Pfam" id="PF12974">
    <property type="entry name" value="Phosphonate-bd"/>
    <property type="match status" value="1"/>
</dbReference>
<dbReference type="Gene3D" id="3.40.190.10">
    <property type="entry name" value="Periplasmic binding protein-like II"/>
    <property type="match status" value="2"/>
</dbReference>
<dbReference type="InterPro" id="IPR030836">
    <property type="entry name" value="ABC_peri_PhnD-like"/>
</dbReference>
<dbReference type="AlphaFoldDB" id="A0AAT9FI70"/>
<dbReference type="KEGG" id="osu:NT6N_07330"/>
<dbReference type="PROSITE" id="PS51257">
    <property type="entry name" value="PROKAR_LIPOPROTEIN"/>
    <property type="match status" value="1"/>
</dbReference>
<protein>
    <submittedName>
        <fullName evidence="3">Selenate ABC transporter substrate-binding protein</fullName>
    </submittedName>
</protein>
<evidence type="ECO:0000256" key="1">
    <source>
        <dbReference type="ARBA" id="ARBA00007162"/>
    </source>
</evidence>
<accession>A0AAT9FI70</accession>
<dbReference type="SUPFAM" id="SSF53850">
    <property type="entry name" value="Periplasmic binding protein-like II"/>
    <property type="match status" value="1"/>
</dbReference>
<evidence type="ECO:0000256" key="2">
    <source>
        <dbReference type="ARBA" id="ARBA00022729"/>
    </source>
</evidence>